<keyword evidence="1 3" id="KW-0732">Signal</keyword>
<protein>
    <recommendedName>
        <fullName evidence="4">Pectinesterase inhibitor domain-containing protein</fullName>
    </recommendedName>
</protein>
<dbReference type="Proteomes" id="UP000327013">
    <property type="component" value="Chromosome 3"/>
</dbReference>
<dbReference type="PANTHER" id="PTHR31080">
    <property type="entry name" value="PECTINESTERASE INHIBITOR-LIKE"/>
    <property type="match status" value="1"/>
</dbReference>
<dbReference type="InterPro" id="IPR035513">
    <property type="entry name" value="Invertase/methylesterase_inhib"/>
</dbReference>
<dbReference type="AlphaFoldDB" id="A0A5N6QXY2"/>
<evidence type="ECO:0000259" key="4">
    <source>
        <dbReference type="SMART" id="SM00856"/>
    </source>
</evidence>
<dbReference type="FunFam" id="1.20.140.40:FF:000005">
    <property type="entry name" value="Pectin methylesterase inhibitor 1"/>
    <property type="match status" value="1"/>
</dbReference>
<evidence type="ECO:0000313" key="6">
    <source>
        <dbReference type="Proteomes" id="UP000327013"/>
    </source>
</evidence>
<reference evidence="5 6" key="1">
    <citation type="submission" date="2019-06" db="EMBL/GenBank/DDBJ databases">
        <title>A chromosomal-level reference genome of Carpinus fangiana (Coryloideae, Betulaceae).</title>
        <authorList>
            <person name="Yang X."/>
            <person name="Wang Z."/>
            <person name="Zhang L."/>
            <person name="Hao G."/>
            <person name="Liu J."/>
            <person name="Yang Y."/>
        </authorList>
    </citation>
    <scope>NUCLEOTIDE SEQUENCE [LARGE SCALE GENOMIC DNA]</scope>
    <source>
        <strain evidence="5">Cfa_2016G</strain>
        <tissue evidence="5">Leaf</tissue>
    </source>
</reference>
<feature type="domain" description="Pectinesterase inhibitor" evidence="4">
    <location>
        <begin position="31"/>
        <end position="187"/>
    </location>
</feature>
<organism evidence="5 6">
    <name type="scientific">Carpinus fangiana</name>
    <dbReference type="NCBI Taxonomy" id="176857"/>
    <lineage>
        <taxon>Eukaryota</taxon>
        <taxon>Viridiplantae</taxon>
        <taxon>Streptophyta</taxon>
        <taxon>Embryophyta</taxon>
        <taxon>Tracheophyta</taxon>
        <taxon>Spermatophyta</taxon>
        <taxon>Magnoliopsida</taxon>
        <taxon>eudicotyledons</taxon>
        <taxon>Gunneridae</taxon>
        <taxon>Pentapetalae</taxon>
        <taxon>rosids</taxon>
        <taxon>fabids</taxon>
        <taxon>Fagales</taxon>
        <taxon>Betulaceae</taxon>
        <taxon>Carpinus</taxon>
    </lineage>
</organism>
<sequence length="196" mass="21103">MEGSSSKLFVTSLLMLLAISSSLVAMASWPLSTEFIKTSCRSTIYPRLCFSSLSVHANLIQTSPRILASTALNVTLKSVRSTCSVMVELSKSRGMSHRELGAMKDCVEVLGDAVDQLQRSIGEMGKLKGSNFQMFMSDIQTWVSAALTNEDTCTEGFAGNAMNGKVKTIVRGRIVNVAQLTSNALALVNQFASLHA</sequence>
<dbReference type="SMART" id="SM00856">
    <property type="entry name" value="PMEI"/>
    <property type="match status" value="1"/>
</dbReference>
<dbReference type="Pfam" id="PF04043">
    <property type="entry name" value="PMEI"/>
    <property type="match status" value="1"/>
</dbReference>
<dbReference type="NCBIfam" id="TIGR01614">
    <property type="entry name" value="PME_inhib"/>
    <property type="match status" value="1"/>
</dbReference>
<evidence type="ECO:0000256" key="1">
    <source>
        <dbReference type="ARBA" id="ARBA00022729"/>
    </source>
</evidence>
<dbReference type="InterPro" id="IPR051955">
    <property type="entry name" value="PME_Inhibitor"/>
</dbReference>
<accession>A0A5N6QXY2</accession>
<dbReference type="InterPro" id="IPR006501">
    <property type="entry name" value="Pectinesterase_inhib_dom"/>
</dbReference>
<dbReference type="EMBL" id="CM017323">
    <property type="protein sequence ID" value="KAE8022403.1"/>
    <property type="molecule type" value="Genomic_DNA"/>
</dbReference>
<evidence type="ECO:0000256" key="3">
    <source>
        <dbReference type="SAM" id="SignalP"/>
    </source>
</evidence>
<dbReference type="PANTHER" id="PTHR31080:SF117">
    <property type="entry name" value="PLANT INVERTASE_PECTIN METHYLESTERASE INHIBITOR SUPERFAMILY PROTEIN"/>
    <property type="match status" value="1"/>
</dbReference>
<name>A0A5N6QXY2_9ROSI</name>
<comment type="similarity">
    <text evidence="2">Belongs to the PMEI family.</text>
</comment>
<dbReference type="OrthoDB" id="1430376at2759"/>
<keyword evidence="6" id="KW-1185">Reference proteome</keyword>
<feature type="signal peptide" evidence="3">
    <location>
        <begin position="1"/>
        <end position="27"/>
    </location>
</feature>
<evidence type="ECO:0000313" key="5">
    <source>
        <dbReference type="EMBL" id="KAE8022403.1"/>
    </source>
</evidence>
<dbReference type="GO" id="GO:0046910">
    <property type="term" value="F:pectinesterase inhibitor activity"/>
    <property type="evidence" value="ECO:0007669"/>
    <property type="project" value="UniProtKB-ARBA"/>
</dbReference>
<gene>
    <name evidence="5" type="ORF">FH972_008205</name>
</gene>
<dbReference type="CDD" id="cd15798">
    <property type="entry name" value="PMEI-like_3"/>
    <property type="match status" value="1"/>
</dbReference>
<proteinExistence type="inferred from homology"/>
<feature type="chain" id="PRO_5024395079" description="Pectinesterase inhibitor domain-containing protein" evidence="3">
    <location>
        <begin position="28"/>
        <end position="196"/>
    </location>
</feature>
<dbReference type="Gene3D" id="1.20.140.40">
    <property type="entry name" value="Invertase/pectin methylesterase inhibitor family protein"/>
    <property type="match status" value="1"/>
</dbReference>
<evidence type="ECO:0000256" key="2">
    <source>
        <dbReference type="ARBA" id="ARBA00038471"/>
    </source>
</evidence>
<dbReference type="SUPFAM" id="SSF101148">
    <property type="entry name" value="Plant invertase/pectin methylesterase inhibitor"/>
    <property type="match status" value="1"/>
</dbReference>